<reference evidence="6 7" key="1">
    <citation type="submission" date="2018-05" db="EMBL/GenBank/DDBJ databases">
        <title>Genomic Encyclopedia of Type Strains, Phase IV (KMG-IV): sequencing the most valuable type-strain genomes for metagenomic binning, comparative biology and taxonomic classification.</title>
        <authorList>
            <person name="Goeker M."/>
        </authorList>
    </citation>
    <scope>NUCLEOTIDE SEQUENCE [LARGE SCALE GENOMIC DNA]</scope>
    <source>
        <strain evidence="6 7">DSM 103371</strain>
    </source>
</reference>
<dbReference type="OrthoDB" id="8479357at2"/>
<sequence length="305" mass="33563">MLEIRHLRYFARIAEVGSMSQAARTLGVAQPALSHNIASLETILGTKLFIRSSQGMTLTEDGSLLLEHAHAILSCVAIAEDQLLNRVSDLSGPPVSVGLIPSLTEAFAVPMLERLRQKFPNFRLRLLDGLSDQIESWLLNGELQIGFSTLPKHSSRLVVEHLCDEHLCLVAAPGVVQSAGSTISLSEVIGIPLILNPQPNSVRILLETAAADQGHDLEPWLEFTSFPAIKEAVRRRFGCSVLSWSAIAEDVAEGRLAAYQIVDPPLRRPLQLLSARDHALSHSSRIMKDEILILAHEFVREGRFR</sequence>
<dbReference type="GO" id="GO:0003700">
    <property type="term" value="F:DNA-binding transcription factor activity"/>
    <property type="evidence" value="ECO:0007669"/>
    <property type="project" value="InterPro"/>
</dbReference>
<comment type="similarity">
    <text evidence="1">Belongs to the LysR transcriptional regulatory family.</text>
</comment>
<proteinExistence type="inferred from homology"/>
<dbReference type="Pfam" id="PF00126">
    <property type="entry name" value="HTH_1"/>
    <property type="match status" value="1"/>
</dbReference>
<evidence type="ECO:0000256" key="2">
    <source>
        <dbReference type="ARBA" id="ARBA00023015"/>
    </source>
</evidence>
<dbReference type="RefSeq" id="WP_109761046.1">
    <property type="nucleotide sequence ID" value="NZ_QGGV01000013.1"/>
</dbReference>
<gene>
    <name evidence="6" type="ORF">C8D95_113117</name>
</gene>
<dbReference type="Gene3D" id="3.40.190.290">
    <property type="match status" value="1"/>
</dbReference>
<keyword evidence="3" id="KW-0238">DNA-binding</keyword>
<dbReference type="SUPFAM" id="SSF46785">
    <property type="entry name" value="Winged helix' DNA-binding domain"/>
    <property type="match status" value="1"/>
</dbReference>
<dbReference type="FunFam" id="1.10.10.10:FF:000001">
    <property type="entry name" value="LysR family transcriptional regulator"/>
    <property type="match status" value="1"/>
</dbReference>
<dbReference type="EMBL" id="QGGV01000013">
    <property type="protein sequence ID" value="PWK53592.1"/>
    <property type="molecule type" value="Genomic_DNA"/>
</dbReference>
<evidence type="ECO:0000259" key="5">
    <source>
        <dbReference type="PROSITE" id="PS50931"/>
    </source>
</evidence>
<comment type="caution">
    <text evidence="6">The sequence shown here is derived from an EMBL/GenBank/DDBJ whole genome shotgun (WGS) entry which is preliminary data.</text>
</comment>
<dbReference type="InterPro" id="IPR036388">
    <property type="entry name" value="WH-like_DNA-bd_sf"/>
</dbReference>
<evidence type="ECO:0000313" key="6">
    <source>
        <dbReference type="EMBL" id="PWK53592.1"/>
    </source>
</evidence>
<keyword evidence="7" id="KW-1185">Reference proteome</keyword>
<dbReference type="InterPro" id="IPR000847">
    <property type="entry name" value="LysR_HTH_N"/>
</dbReference>
<accession>A0A316FYX5</accession>
<keyword evidence="4" id="KW-0804">Transcription</keyword>
<dbReference type="AlphaFoldDB" id="A0A316FYX5"/>
<dbReference type="GO" id="GO:0005829">
    <property type="term" value="C:cytosol"/>
    <property type="evidence" value="ECO:0007669"/>
    <property type="project" value="TreeGrafter"/>
</dbReference>
<dbReference type="PROSITE" id="PS50931">
    <property type="entry name" value="HTH_LYSR"/>
    <property type="match status" value="1"/>
</dbReference>
<dbReference type="Pfam" id="PF03466">
    <property type="entry name" value="LysR_substrate"/>
    <property type="match status" value="1"/>
</dbReference>
<feature type="domain" description="HTH lysR-type" evidence="5">
    <location>
        <begin position="2"/>
        <end position="59"/>
    </location>
</feature>
<dbReference type="PANTHER" id="PTHR30419:SF8">
    <property type="entry name" value="NITROGEN ASSIMILATION TRANSCRIPTIONAL ACTIVATOR-RELATED"/>
    <property type="match status" value="1"/>
</dbReference>
<evidence type="ECO:0000313" key="7">
    <source>
        <dbReference type="Proteomes" id="UP000245390"/>
    </source>
</evidence>
<dbReference type="PRINTS" id="PR00039">
    <property type="entry name" value="HTHLYSR"/>
</dbReference>
<dbReference type="SUPFAM" id="SSF53850">
    <property type="entry name" value="Periplasmic binding protein-like II"/>
    <property type="match status" value="1"/>
</dbReference>
<dbReference type="InterPro" id="IPR050950">
    <property type="entry name" value="HTH-type_LysR_regulators"/>
</dbReference>
<evidence type="ECO:0000256" key="3">
    <source>
        <dbReference type="ARBA" id="ARBA00023125"/>
    </source>
</evidence>
<name>A0A316FYX5_9RHOB</name>
<dbReference type="InterPro" id="IPR036390">
    <property type="entry name" value="WH_DNA-bd_sf"/>
</dbReference>
<dbReference type="InterPro" id="IPR005119">
    <property type="entry name" value="LysR_subst-bd"/>
</dbReference>
<keyword evidence="2" id="KW-0805">Transcription regulation</keyword>
<evidence type="ECO:0000256" key="4">
    <source>
        <dbReference type="ARBA" id="ARBA00023163"/>
    </source>
</evidence>
<organism evidence="6 7">
    <name type="scientific">Silicimonas algicola</name>
    <dbReference type="NCBI Taxonomy" id="1826607"/>
    <lineage>
        <taxon>Bacteria</taxon>
        <taxon>Pseudomonadati</taxon>
        <taxon>Pseudomonadota</taxon>
        <taxon>Alphaproteobacteria</taxon>
        <taxon>Rhodobacterales</taxon>
        <taxon>Paracoccaceae</taxon>
    </lineage>
</organism>
<dbReference type="Gene3D" id="1.10.10.10">
    <property type="entry name" value="Winged helix-like DNA-binding domain superfamily/Winged helix DNA-binding domain"/>
    <property type="match status" value="1"/>
</dbReference>
<protein>
    <submittedName>
        <fullName evidence="6">LysR family nitrogen assimilation transcriptional regulator</fullName>
    </submittedName>
</protein>
<dbReference type="GO" id="GO:0003677">
    <property type="term" value="F:DNA binding"/>
    <property type="evidence" value="ECO:0007669"/>
    <property type="project" value="UniProtKB-KW"/>
</dbReference>
<dbReference type="KEGG" id="salo:EF888_15065"/>
<evidence type="ECO:0000256" key="1">
    <source>
        <dbReference type="ARBA" id="ARBA00009437"/>
    </source>
</evidence>
<dbReference type="PANTHER" id="PTHR30419">
    <property type="entry name" value="HTH-TYPE TRANSCRIPTIONAL REGULATOR YBHD"/>
    <property type="match status" value="1"/>
</dbReference>
<dbReference type="Proteomes" id="UP000245390">
    <property type="component" value="Unassembled WGS sequence"/>
</dbReference>